<dbReference type="Pfam" id="PF09923">
    <property type="entry name" value="DUF2155"/>
    <property type="match status" value="1"/>
</dbReference>
<dbReference type="RefSeq" id="WP_090184305.1">
    <property type="nucleotide sequence ID" value="NZ_FOTF01000001.1"/>
</dbReference>
<feature type="signal peptide" evidence="1">
    <location>
        <begin position="1"/>
        <end position="18"/>
    </location>
</feature>
<dbReference type="STRING" id="195913.SAMN04488004_101206"/>
<dbReference type="InterPro" id="IPR019225">
    <property type="entry name" value="DUF2155"/>
</dbReference>
<gene>
    <name evidence="2" type="ORF">SAMN04488004_101206</name>
</gene>
<dbReference type="EMBL" id="FOTF01000001">
    <property type="protein sequence ID" value="SFK72865.1"/>
    <property type="molecule type" value="Genomic_DNA"/>
</dbReference>
<dbReference type="AlphaFoldDB" id="A0A1I4BW18"/>
<sequence length="117" mass="12587">MIRAALLCVLLLPGSAFAQSALSRNGGDLRVLDKVTGQLFDLSVGVGQNEKVGFLNIVMNDCRVPSDNPNGDAYAELVVTYRDDPAPVFSGWMIASAPALNAMDHPRYDVWVMDCAS</sequence>
<name>A0A1I4BW18_9RHOB</name>
<protein>
    <recommendedName>
        <fullName evidence="4">DUF2155 domain-containing protein</fullName>
    </recommendedName>
</protein>
<dbReference type="Proteomes" id="UP000199550">
    <property type="component" value="Unassembled WGS sequence"/>
</dbReference>
<reference evidence="3" key="1">
    <citation type="submission" date="2016-10" db="EMBL/GenBank/DDBJ databases">
        <authorList>
            <person name="Varghese N."/>
            <person name="Submissions S."/>
        </authorList>
    </citation>
    <scope>NUCLEOTIDE SEQUENCE [LARGE SCALE GENOMIC DNA]</scope>
    <source>
        <strain evidence="3">DSM 16199</strain>
    </source>
</reference>
<proteinExistence type="predicted"/>
<feature type="chain" id="PRO_5011767818" description="DUF2155 domain-containing protein" evidence="1">
    <location>
        <begin position="19"/>
        <end position="117"/>
    </location>
</feature>
<evidence type="ECO:0000256" key="1">
    <source>
        <dbReference type="SAM" id="SignalP"/>
    </source>
</evidence>
<evidence type="ECO:0000313" key="3">
    <source>
        <dbReference type="Proteomes" id="UP000199550"/>
    </source>
</evidence>
<keyword evidence="3" id="KW-1185">Reference proteome</keyword>
<evidence type="ECO:0000313" key="2">
    <source>
        <dbReference type="EMBL" id="SFK72865.1"/>
    </source>
</evidence>
<evidence type="ECO:0008006" key="4">
    <source>
        <dbReference type="Google" id="ProtNLM"/>
    </source>
</evidence>
<accession>A0A1I4BW18</accession>
<dbReference type="OrthoDB" id="9810376at2"/>
<keyword evidence="1" id="KW-0732">Signal</keyword>
<organism evidence="2 3">
    <name type="scientific">Loktanella salsilacus</name>
    <dbReference type="NCBI Taxonomy" id="195913"/>
    <lineage>
        <taxon>Bacteria</taxon>
        <taxon>Pseudomonadati</taxon>
        <taxon>Pseudomonadota</taxon>
        <taxon>Alphaproteobacteria</taxon>
        <taxon>Rhodobacterales</taxon>
        <taxon>Roseobacteraceae</taxon>
        <taxon>Loktanella</taxon>
    </lineage>
</organism>